<evidence type="ECO:0000313" key="2">
    <source>
        <dbReference type="Proteomes" id="UP001259832"/>
    </source>
</evidence>
<dbReference type="Proteomes" id="UP001259832">
    <property type="component" value="Unassembled WGS sequence"/>
</dbReference>
<name>A0AAD9GHG1_9STRA</name>
<reference evidence="1" key="1">
    <citation type="submission" date="2023-08" db="EMBL/GenBank/DDBJ databases">
        <title>Reference Genome Resource for the Citrus Pathogen Phytophthora citrophthora.</title>
        <authorList>
            <person name="Moller H."/>
            <person name="Coetzee B."/>
            <person name="Rose L.J."/>
            <person name="Van Niekerk J.M."/>
        </authorList>
    </citation>
    <scope>NUCLEOTIDE SEQUENCE</scope>
    <source>
        <strain evidence="1">STE-U-9442</strain>
    </source>
</reference>
<accession>A0AAD9GHG1</accession>
<proteinExistence type="predicted"/>
<keyword evidence="2" id="KW-1185">Reference proteome</keyword>
<comment type="caution">
    <text evidence="1">The sequence shown here is derived from an EMBL/GenBank/DDBJ whole genome shotgun (WGS) entry which is preliminary data.</text>
</comment>
<sequence length="140" mass="16177">MTSRYKPVLLKFMSYTYGVEYDSDHAFSMEELLGITPEHICRWMNELAYGNPDPSGDLRPVHHRSTILEFSKKAISAFMPCVNASWDPVAARGNPTRSDAVNKFIKRMKKFEARREGVEPKARRSREFDEFLKSLSLVRS</sequence>
<evidence type="ECO:0000313" key="1">
    <source>
        <dbReference type="EMBL" id="KAK1938298.1"/>
    </source>
</evidence>
<dbReference type="EMBL" id="JASMQC010000018">
    <property type="protein sequence ID" value="KAK1938298.1"/>
    <property type="molecule type" value="Genomic_DNA"/>
</dbReference>
<protein>
    <submittedName>
        <fullName evidence="1">Uncharacterized protein</fullName>
    </submittedName>
</protein>
<gene>
    <name evidence="1" type="ORF">P3T76_009448</name>
</gene>
<organism evidence="1 2">
    <name type="scientific">Phytophthora citrophthora</name>
    <dbReference type="NCBI Taxonomy" id="4793"/>
    <lineage>
        <taxon>Eukaryota</taxon>
        <taxon>Sar</taxon>
        <taxon>Stramenopiles</taxon>
        <taxon>Oomycota</taxon>
        <taxon>Peronosporomycetes</taxon>
        <taxon>Peronosporales</taxon>
        <taxon>Peronosporaceae</taxon>
        <taxon>Phytophthora</taxon>
    </lineage>
</organism>
<dbReference type="AlphaFoldDB" id="A0AAD9GHG1"/>